<dbReference type="Gene3D" id="2.40.240.10">
    <property type="entry name" value="Ribosomal Protein L25, Chain P"/>
    <property type="match status" value="1"/>
</dbReference>
<evidence type="ECO:0000259" key="6">
    <source>
        <dbReference type="Pfam" id="PF01386"/>
    </source>
</evidence>
<proteinExistence type="inferred from homology"/>
<dbReference type="GO" id="GO:0008097">
    <property type="term" value="F:5S rRNA binding"/>
    <property type="evidence" value="ECO:0007669"/>
    <property type="project" value="InterPro"/>
</dbReference>
<evidence type="ECO:0000256" key="3">
    <source>
        <dbReference type="ARBA" id="ARBA00022980"/>
    </source>
</evidence>
<evidence type="ECO:0000313" key="8">
    <source>
        <dbReference type="EMBL" id="AGX42230.1"/>
    </source>
</evidence>
<protein>
    <recommendedName>
        <fullName evidence="5">Large ribosomal subunit protein bL25</fullName>
    </recommendedName>
    <alternativeName>
        <fullName evidence="5">General stress protein CTC</fullName>
    </alternativeName>
</protein>
<dbReference type="PATRIC" id="fig|1345695.10.peg.3460"/>
<accession>U5MNQ7</accession>
<dbReference type="NCBIfam" id="TIGR00731">
    <property type="entry name" value="bL25_bact_ctc"/>
    <property type="match status" value="1"/>
</dbReference>
<dbReference type="eggNOG" id="COG1825">
    <property type="taxonomic scope" value="Bacteria"/>
</dbReference>
<dbReference type="InterPro" id="IPR011035">
    <property type="entry name" value="Ribosomal_bL25/Gln-tRNA_synth"/>
</dbReference>
<dbReference type="Proteomes" id="UP000017118">
    <property type="component" value="Chromosome"/>
</dbReference>
<evidence type="ECO:0000256" key="5">
    <source>
        <dbReference type="HAMAP-Rule" id="MF_01334"/>
    </source>
</evidence>
<dbReference type="HOGENOM" id="CLU_075939_2_2_9"/>
<dbReference type="GO" id="GO:0006412">
    <property type="term" value="P:translation"/>
    <property type="evidence" value="ECO:0007669"/>
    <property type="project" value="UniProtKB-UniRule"/>
</dbReference>
<dbReference type="EMBL" id="CP006721">
    <property type="protein sequence ID" value="AGX42230.1"/>
    <property type="molecule type" value="Genomic_DNA"/>
</dbReference>
<dbReference type="AlphaFoldDB" id="U5MNQ7"/>
<evidence type="ECO:0000313" key="9">
    <source>
        <dbReference type="Proteomes" id="UP000017118"/>
    </source>
</evidence>
<feature type="domain" description="Large ribosomal subunit protein bL25 L25" evidence="6">
    <location>
        <begin position="4"/>
        <end position="90"/>
    </location>
</feature>
<dbReference type="Gene3D" id="2.170.120.20">
    <property type="entry name" value="Ribosomal protein L25, beta domain"/>
    <property type="match status" value="1"/>
</dbReference>
<dbReference type="Pfam" id="PF01386">
    <property type="entry name" value="Ribosomal_L25p"/>
    <property type="match status" value="1"/>
</dbReference>
<gene>
    <name evidence="8" type="primary">rplY1</name>
    <name evidence="5" type="synonym">ctc</name>
    <name evidence="5" type="synonym">rplY</name>
    <name evidence="8" type="ORF">CLSA_c12270</name>
</gene>
<dbReference type="GeneID" id="55473742"/>
<comment type="function">
    <text evidence="5">This is one of the proteins that binds to the 5S RNA in the ribosome where it forms part of the central protuberance.</text>
</comment>
<evidence type="ECO:0000256" key="2">
    <source>
        <dbReference type="ARBA" id="ARBA00022884"/>
    </source>
</evidence>
<keyword evidence="4 5" id="KW-0687">Ribonucleoprotein</keyword>
<keyword evidence="3 5" id="KW-0689">Ribosomal protein</keyword>
<dbReference type="InterPro" id="IPR020930">
    <property type="entry name" value="Ribosomal_uL5_bac-type"/>
</dbReference>
<comment type="subunit">
    <text evidence="5">Part of the 50S ribosomal subunit; part of the 5S rRNA/L5/L18/L25 subcomplex. Contacts the 5S rRNA. Binds to the 5S rRNA independently of L5 and L18.</text>
</comment>
<dbReference type="PANTHER" id="PTHR33284:SF1">
    <property type="entry name" value="RIBOSOMAL PROTEIN L25_GLN-TRNA SYNTHETASE, ANTI-CODON-BINDING DOMAIN-CONTAINING PROTEIN"/>
    <property type="match status" value="1"/>
</dbReference>
<dbReference type="InterPro" id="IPR001021">
    <property type="entry name" value="Ribosomal_bL25_long"/>
</dbReference>
<organism evidence="8 9">
    <name type="scientific">Clostridium saccharobutylicum DSM 13864</name>
    <dbReference type="NCBI Taxonomy" id="1345695"/>
    <lineage>
        <taxon>Bacteria</taxon>
        <taxon>Bacillati</taxon>
        <taxon>Bacillota</taxon>
        <taxon>Clostridia</taxon>
        <taxon>Eubacteriales</taxon>
        <taxon>Clostridiaceae</taxon>
        <taxon>Clostridium</taxon>
    </lineage>
</organism>
<sequence length="192" mass="21306">MEALNLSKRMKTICHGTRKERRNGKIPGIIYGKEIGNEMFEVDSLELQKELTATGEHGVITFNMDGKKGTAVIKEVQKSPVEHKIIHLDLEEIAANAKMHTDVSIKIIGKGLLESKGLVWQTQRDLVKVSCIAKDLPKDIELDISNGGAGTVYTFKDLNMGKNVSIVDDISTVIGSISEEERVQEEEEETEE</sequence>
<dbReference type="OrthoDB" id="9790002at2"/>
<dbReference type="InterPro" id="IPR037121">
    <property type="entry name" value="Ribosomal_bL25_C"/>
</dbReference>
<evidence type="ECO:0000256" key="4">
    <source>
        <dbReference type="ARBA" id="ARBA00023274"/>
    </source>
</evidence>
<name>U5MNQ7_CLOSA</name>
<dbReference type="Pfam" id="PF14693">
    <property type="entry name" value="Ribosomal_TL5_C"/>
    <property type="match status" value="1"/>
</dbReference>
<reference evidence="8 9" key="1">
    <citation type="journal article" date="2013" name="Genome Announc.">
        <title>Complete Genome Sequence of the Solvent Producer Clostridium saccharobutylicum NCP262 (DSM 13864).</title>
        <authorList>
            <person name="Poehlein A."/>
            <person name="Hartwich K."/>
            <person name="Krabben P."/>
            <person name="Ehrenreich A."/>
            <person name="Liebl W."/>
            <person name="Durre P."/>
            <person name="Gottschalk G."/>
            <person name="Daniel R."/>
        </authorList>
    </citation>
    <scope>NUCLEOTIDE SEQUENCE [LARGE SCALE GENOMIC DNA]</scope>
    <source>
        <strain evidence="8">DSM 13864</strain>
    </source>
</reference>
<dbReference type="KEGG" id="csb:CLSA_c12270"/>
<keyword evidence="2 5" id="KW-0694">RNA-binding</keyword>
<dbReference type="HAMAP" id="MF_01334">
    <property type="entry name" value="Ribosomal_bL25_CTC"/>
    <property type="match status" value="1"/>
</dbReference>
<evidence type="ECO:0000256" key="1">
    <source>
        <dbReference type="ARBA" id="ARBA00022730"/>
    </source>
</evidence>
<comment type="similarity">
    <text evidence="5">Belongs to the bacterial ribosomal protein bL25 family. CTC subfamily.</text>
</comment>
<dbReference type="CDD" id="cd00495">
    <property type="entry name" value="Ribosomal_L25_TL5_CTC"/>
    <property type="match status" value="1"/>
</dbReference>
<evidence type="ECO:0000259" key="7">
    <source>
        <dbReference type="Pfam" id="PF14693"/>
    </source>
</evidence>
<dbReference type="GO" id="GO:0003735">
    <property type="term" value="F:structural constituent of ribosome"/>
    <property type="evidence" value="ECO:0007669"/>
    <property type="project" value="InterPro"/>
</dbReference>
<dbReference type="PANTHER" id="PTHR33284">
    <property type="entry name" value="RIBOSOMAL PROTEIN L25/GLN-TRNA SYNTHETASE, ANTI-CODON-BINDING DOMAIN-CONTAINING PROTEIN"/>
    <property type="match status" value="1"/>
</dbReference>
<dbReference type="RefSeq" id="WP_022744512.1">
    <property type="nucleotide sequence ID" value="NC_022571.1"/>
</dbReference>
<keyword evidence="9" id="KW-1185">Reference proteome</keyword>
<dbReference type="GO" id="GO:0022625">
    <property type="term" value="C:cytosolic large ribosomal subunit"/>
    <property type="evidence" value="ECO:0007669"/>
    <property type="project" value="TreeGrafter"/>
</dbReference>
<dbReference type="InterPro" id="IPR020057">
    <property type="entry name" value="Ribosomal_bL25_b-dom"/>
</dbReference>
<keyword evidence="1 5" id="KW-0699">rRNA-binding</keyword>
<dbReference type="SUPFAM" id="SSF50715">
    <property type="entry name" value="Ribosomal protein L25-like"/>
    <property type="match status" value="1"/>
</dbReference>
<dbReference type="InterPro" id="IPR020056">
    <property type="entry name" value="Rbsml_bL25/Gln-tRNA_synth_N"/>
</dbReference>
<dbReference type="InterPro" id="IPR029751">
    <property type="entry name" value="Ribosomal_L25_dom"/>
</dbReference>
<feature type="domain" description="Large ribosomal subunit protein bL25 beta" evidence="7">
    <location>
        <begin position="98"/>
        <end position="179"/>
    </location>
</feature>